<evidence type="ECO:0000313" key="3">
    <source>
        <dbReference type="Proteomes" id="UP001595526"/>
    </source>
</evidence>
<dbReference type="CDD" id="cd02440">
    <property type="entry name" value="AdoMet_MTases"/>
    <property type="match status" value="1"/>
</dbReference>
<evidence type="ECO:0000259" key="1">
    <source>
        <dbReference type="Pfam" id="PF13649"/>
    </source>
</evidence>
<name>A0ABV7JH45_9SPHI</name>
<keyword evidence="2" id="KW-0808">Transferase</keyword>
<gene>
    <name evidence="2" type="ORF">ACFOET_01005</name>
</gene>
<sequence length="312" mass="35459">MKINIKQMLSNSEQIKKADLLYDERYASIYNQIWCEKNHWKPLSDFYEKILNSLLQSSKNWLDVGCGTGYLLSKFSEVDRSGMDLSDDMLHIARSANPNATFYKQSMTEKRPELEGKFDLVTCTGQPYCYLPTMGDIELAIARLAEWTAKDGKCMVAPSDLVDIMDIEFPHDLYDLSGLPLSRGVTTLGVVWTSKEHDGAYYYQLCPHLDQLVRWFGDHFRKIEILLRPKSEEGTTRVLRRVIVASEKRDIGDDTPPTIILPSEPLFDVRKNTEEAQSPVSELSNKDLLKELAKRLKSGSLVKAAVKKIVSG</sequence>
<protein>
    <submittedName>
        <fullName evidence="2">Class I SAM-dependent DNA methyltransferase</fullName>
    </submittedName>
</protein>
<dbReference type="Gene3D" id="3.40.50.150">
    <property type="entry name" value="Vaccinia Virus protein VP39"/>
    <property type="match status" value="1"/>
</dbReference>
<keyword evidence="2" id="KW-0489">Methyltransferase</keyword>
<reference evidence="3" key="1">
    <citation type="journal article" date="2019" name="Int. J. Syst. Evol. Microbiol.">
        <title>The Global Catalogue of Microorganisms (GCM) 10K type strain sequencing project: providing services to taxonomists for standard genome sequencing and annotation.</title>
        <authorList>
            <consortium name="The Broad Institute Genomics Platform"/>
            <consortium name="The Broad Institute Genome Sequencing Center for Infectious Disease"/>
            <person name="Wu L."/>
            <person name="Ma J."/>
        </authorList>
    </citation>
    <scope>NUCLEOTIDE SEQUENCE [LARGE SCALE GENOMIC DNA]</scope>
    <source>
        <strain evidence="3">KCTC 52416</strain>
    </source>
</reference>
<feature type="domain" description="Methyltransferase" evidence="1">
    <location>
        <begin position="62"/>
        <end position="152"/>
    </location>
</feature>
<dbReference type="InterPro" id="IPR041698">
    <property type="entry name" value="Methyltransf_25"/>
</dbReference>
<dbReference type="GO" id="GO:0032259">
    <property type="term" value="P:methylation"/>
    <property type="evidence" value="ECO:0007669"/>
    <property type="project" value="UniProtKB-KW"/>
</dbReference>
<dbReference type="EMBL" id="JBHRTA010000004">
    <property type="protein sequence ID" value="MFC3196180.1"/>
    <property type="molecule type" value="Genomic_DNA"/>
</dbReference>
<dbReference type="InterPro" id="IPR029063">
    <property type="entry name" value="SAM-dependent_MTases_sf"/>
</dbReference>
<proteinExistence type="predicted"/>
<accession>A0ABV7JH45</accession>
<organism evidence="2 3">
    <name type="scientific">Parapedobacter deserti</name>
    <dbReference type="NCBI Taxonomy" id="1912957"/>
    <lineage>
        <taxon>Bacteria</taxon>
        <taxon>Pseudomonadati</taxon>
        <taxon>Bacteroidota</taxon>
        <taxon>Sphingobacteriia</taxon>
        <taxon>Sphingobacteriales</taxon>
        <taxon>Sphingobacteriaceae</taxon>
        <taxon>Parapedobacter</taxon>
    </lineage>
</organism>
<dbReference type="GO" id="GO:0008168">
    <property type="term" value="F:methyltransferase activity"/>
    <property type="evidence" value="ECO:0007669"/>
    <property type="project" value="UniProtKB-KW"/>
</dbReference>
<evidence type="ECO:0000313" key="2">
    <source>
        <dbReference type="EMBL" id="MFC3196180.1"/>
    </source>
</evidence>
<comment type="caution">
    <text evidence="2">The sequence shown here is derived from an EMBL/GenBank/DDBJ whole genome shotgun (WGS) entry which is preliminary data.</text>
</comment>
<dbReference type="RefSeq" id="WP_379018645.1">
    <property type="nucleotide sequence ID" value="NZ_JBHRTA010000004.1"/>
</dbReference>
<dbReference type="Pfam" id="PF13649">
    <property type="entry name" value="Methyltransf_25"/>
    <property type="match status" value="1"/>
</dbReference>
<dbReference type="Proteomes" id="UP001595526">
    <property type="component" value="Unassembled WGS sequence"/>
</dbReference>
<dbReference type="SUPFAM" id="SSF53335">
    <property type="entry name" value="S-adenosyl-L-methionine-dependent methyltransferases"/>
    <property type="match status" value="1"/>
</dbReference>
<keyword evidence="3" id="KW-1185">Reference proteome</keyword>